<accession>A0A7W9GGP1</accession>
<dbReference type="Proteomes" id="UP000579153">
    <property type="component" value="Unassembled WGS sequence"/>
</dbReference>
<sequence length="38" mass="3997">MKELVHPAFLIDRQGVSAARAAPPGSNIAPKATAVRRV</sequence>
<keyword evidence="2" id="KW-1185">Reference proteome</keyword>
<gene>
    <name evidence="1" type="ORF">HD596_010198</name>
</gene>
<protein>
    <submittedName>
        <fullName evidence="1">Uncharacterized protein</fullName>
    </submittedName>
</protein>
<comment type="caution">
    <text evidence="1">The sequence shown here is derived from an EMBL/GenBank/DDBJ whole genome shotgun (WGS) entry which is preliminary data.</text>
</comment>
<dbReference type="AlphaFoldDB" id="A0A7W9GGP1"/>
<dbReference type="EMBL" id="JACHMB010000001">
    <property type="protein sequence ID" value="MBB5783442.1"/>
    <property type="molecule type" value="Genomic_DNA"/>
</dbReference>
<evidence type="ECO:0000313" key="2">
    <source>
        <dbReference type="Proteomes" id="UP000579153"/>
    </source>
</evidence>
<proteinExistence type="predicted"/>
<reference evidence="1 2" key="1">
    <citation type="submission" date="2020-08" db="EMBL/GenBank/DDBJ databases">
        <title>Sequencing the genomes of 1000 actinobacteria strains.</title>
        <authorList>
            <person name="Klenk H.-P."/>
        </authorList>
    </citation>
    <scope>NUCLEOTIDE SEQUENCE [LARGE SCALE GENOMIC DNA]</scope>
    <source>
        <strain evidence="1 2">DSM 45507</strain>
    </source>
</reference>
<name>A0A7W9GGP1_9ACTN</name>
<evidence type="ECO:0000313" key="1">
    <source>
        <dbReference type="EMBL" id="MBB5783442.1"/>
    </source>
</evidence>
<organism evidence="1 2">
    <name type="scientific">Nonomuraea jabiensis</name>
    <dbReference type="NCBI Taxonomy" id="882448"/>
    <lineage>
        <taxon>Bacteria</taxon>
        <taxon>Bacillati</taxon>
        <taxon>Actinomycetota</taxon>
        <taxon>Actinomycetes</taxon>
        <taxon>Streptosporangiales</taxon>
        <taxon>Streptosporangiaceae</taxon>
        <taxon>Nonomuraea</taxon>
    </lineage>
</organism>